<feature type="domain" description="NusG-like N-terminal" evidence="2">
    <location>
        <begin position="5"/>
        <end position="98"/>
    </location>
</feature>
<protein>
    <submittedName>
        <fullName evidence="3">Antitermination protein NusG</fullName>
    </submittedName>
</protein>
<dbReference type="SUPFAM" id="SSF82679">
    <property type="entry name" value="N-utilization substance G protein NusG, N-terminal domain"/>
    <property type="match status" value="1"/>
</dbReference>
<accession>A0A8F9TRK7</accession>
<dbReference type="AlphaFoldDB" id="A0A8F9TRK7"/>
<dbReference type="InterPro" id="IPR006645">
    <property type="entry name" value="NGN-like_dom"/>
</dbReference>
<sequence length="163" mass="18435">MSETRWFVCHTRPRCEKKFAALMAAEKFEHYLALVNSERRYGKQTKRFTKPLFPGYVFAKIPLELKARIYQMELLARAIPVDDETRFLAQLEGVKAIVASGFELTVMPLLTKGRRVKVTGGPLWGLEGFVDNPLDPHGVVISVDVLQQGLLVRVPAENLQVLP</sequence>
<dbReference type="GO" id="GO:0006354">
    <property type="term" value="P:DNA-templated transcription elongation"/>
    <property type="evidence" value="ECO:0007669"/>
    <property type="project" value="InterPro"/>
</dbReference>
<dbReference type="CDD" id="cd09895">
    <property type="entry name" value="NGN_SP_UpxY"/>
    <property type="match status" value="1"/>
</dbReference>
<dbReference type="RefSeq" id="WP_220160805.1">
    <property type="nucleotide sequence ID" value="NZ_CP080507.1"/>
</dbReference>
<keyword evidence="1" id="KW-0804">Transcription</keyword>
<evidence type="ECO:0000259" key="2">
    <source>
        <dbReference type="Pfam" id="PF02357"/>
    </source>
</evidence>
<evidence type="ECO:0000313" key="4">
    <source>
        <dbReference type="Proteomes" id="UP000825051"/>
    </source>
</evidence>
<evidence type="ECO:0000256" key="1">
    <source>
        <dbReference type="ARBA" id="ARBA00023163"/>
    </source>
</evidence>
<keyword evidence="4" id="KW-1185">Reference proteome</keyword>
<gene>
    <name evidence="3" type="ORF">K0B96_10225</name>
</gene>
<dbReference type="Gene3D" id="3.30.70.940">
    <property type="entry name" value="NusG, N-terminal domain"/>
    <property type="match status" value="1"/>
</dbReference>
<name>A0A8F9TRK7_9BACT</name>
<dbReference type="EMBL" id="CP080507">
    <property type="protein sequence ID" value="QYM77701.1"/>
    <property type="molecule type" value="Genomic_DNA"/>
</dbReference>
<evidence type="ECO:0000313" key="3">
    <source>
        <dbReference type="EMBL" id="QYM77701.1"/>
    </source>
</evidence>
<reference evidence="3" key="1">
    <citation type="submission" date="2021-08" db="EMBL/GenBank/DDBJ databases">
        <title>Genome of a novel bacterium of the phylum Verrucomicrobia, Oleiharenicola sp. KSB-15.</title>
        <authorList>
            <person name="Chung J.-H."/>
            <person name="Ahn J.-H."/>
            <person name="Yoon Y."/>
            <person name="Kim D.-Y."/>
            <person name="An S.-H."/>
            <person name="Park I."/>
            <person name="Yeon J."/>
        </authorList>
    </citation>
    <scope>NUCLEOTIDE SEQUENCE</scope>
    <source>
        <strain evidence="3">KSB-15</strain>
    </source>
</reference>
<dbReference type="Pfam" id="PF02357">
    <property type="entry name" value="NusG"/>
    <property type="match status" value="1"/>
</dbReference>
<proteinExistence type="predicted"/>
<dbReference type="KEGG" id="ole:K0B96_10225"/>
<dbReference type="InterPro" id="IPR036735">
    <property type="entry name" value="NGN_dom_sf"/>
</dbReference>
<organism evidence="3 4">
    <name type="scientific">Horticoccus luteus</name>
    <dbReference type="NCBI Taxonomy" id="2862869"/>
    <lineage>
        <taxon>Bacteria</taxon>
        <taxon>Pseudomonadati</taxon>
        <taxon>Verrucomicrobiota</taxon>
        <taxon>Opitutia</taxon>
        <taxon>Opitutales</taxon>
        <taxon>Opitutaceae</taxon>
        <taxon>Horticoccus</taxon>
    </lineage>
</organism>
<dbReference type="Proteomes" id="UP000825051">
    <property type="component" value="Chromosome"/>
</dbReference>